<dbReference type="Gene3D" id="3.30.1150.10">
    <property type="match status" value="1"/>
</dbReference>
<sequence length="134" mass="14334">MHAFKLIPAAALLCALAACGSDDDAAETEAPAAPKTPAVVISKADADALRAEIYPLWNPPAEPPCHAQLKIRIDLAEDGSVVRADAKPELAFDDPCRGAQDAAIRAIWAASPLDVPRHREWNSLTLIFDRDALM</sequence>
<dbReference type="EMBL" id="JAUYVI010000007">
    <property type="protein sequence ID" value="MDQ7250645.1"/>
    <property type="molecule type" value="Genomic_DNA"/>
</dbReference>
<evidence type="ECO:0000256" key="1">
    <source>
        <dbReference type="SAM" id="SignalP"/>
    </source>
</evidence>
<keyword evidence="1" id="KW-0732">Signal</keyword>
<organism evidence="2 3">
    <name type="scientific">Dongia sedimenti</name>
    <dbReference type="NCBI Taxonomy" id="3064282"/>
    <lineage>
        <taxon>Bacteria</taxon>
        <taxon>Pseudomonadati</taxon>
        <taxon>Pseudomonadota</taxon>
        <taxon>Alphaproteobacteria</taxon>
        <taxon>Rhodospirillales</taxon>
        <taxon>Dongiaceae</taxon>
        <taxon>Dongia</taxon>
    </lineage>
</organism>
<gene>
    <name evidence="2" type="ORF">Q8A70_23350</name>
</gene>
<accession>A0ABU0YSF9</accession>
<comment type="caution">
    <text evidence="2">The sequence shown here is derived from an EMBL/GenBank/DDBJ whole genome shotgun (WGS) entry which is preliminary data.</text>
</comment>
<dbReference type="PROSITE" id="PS51257">
    <property type="entry name" value="PROKAR_LIPOPROTEIN"/>
    <property type="match status" value="1"/>
</dbReference>
<protein>
    <recommendedName>
        <fullName evidence="4">TonB C-terminal domain-containing protein</fullName>
    </recommendedName>
</protein>
<keyword evidence="3" id="KW-1185">Reference proteome</keyword>
<feature type="signal peptide" evidence="1">
    <location>
        <begin position="1"/>
        <end position="20"/>
    </location>
</feature>
<evidence type="ECO:0008006" key="4">
    <source>
        <dbReference type="Google" id="ProtNLM"/>
    </source>
</evidence>
<evidence type="ECO:0000313" key="2">
    <source>
        <dbReference type="EMBL" id="MDQ7250645.1"/>
    </source>
</evidence>
<evidence type="ECO:0000313" key="3">
    <source>
        <dbReference type="Proteomes" id="UP001230156"/>
    </source>
</evidence>
<dbReference type="RefSeq" id="WP_379960190.1">
    <property type="nucleotide sequence ID" value="NZ_JAUYVI010000007.1"/>
</dbReference>
<proteinExistence type="predicted"/>
<name>A0ABU0YSF9_9PROT</name>
<reference evidence="3" key="1">
    <citation type="submission" date="2023-08" db="EMBL/GenBank/DDBJ databases">
        <title>Rhodospirillaceae gen. nov., a novel taxon isolated from the Yangtze River Yuezi River estuary sludge.</title>
        <authorList>
            <person name="Ruan L."/>
        </authorList>
    </citation>
    <scope>NUCLEOTIDE SEQUENCE [LARGE SCALE GENOMIC DNA]</scope>
    <source>
        <strain evidence="3">R-7</strain>
    </source>
</reference>
<dbReference type="SUPFAM" id="SSF74653">
    <property type="entry name" value="TolA/TonB C-terminal domain"/>
    <property type="match status" value="1"/>
</dbReference>
<feature type="chain" id="PRO_5045252406" description="TonB C-terminal domain-containing protein" evidence="1">
    <location>
        <begin position="21"/>
        <end position="134"/>
    </location>
</feature>
<dbReference type="Proteomes" id="UP001230156">
    <property type="component" value="Unassembled WGS sequence"/>
</dbReference>